<dbReference type="Gene3D" id="2.30.130.30">
    <property type="entry name" value="Hypothetical protein"/>
    <property type="match status" value="1"/>
</dbReference>
<organism evidence="3 4">
    <name type="scientific">Shewanella algidipiscicola</name>
    <dbReference type="NCBI Taxonomy" id="614070"/>
    <lineage>
        <taxon>Bacteria</taxon>
        <taxon>Pseudomonadati</taxon>
        <taxon>Pseudomonadota</taxon>
        <taxon>Gammaproteobacteria</taxon>
        <taxon>Alteromonadales</taxon>
        <taxon>Shewanellaceae</taxon>
        <taxon>Shewanella</taxon>
    </lineage>
</organism>
<dbReference type="SUPFAM" id="SSF88697">
    <property type="entry name" value="PUA domain-like"/>
    <property type="match status" value="1"/>
</dbReference>
<accession>A0ABQ4PJW4</accession>
<dbReference type="CDD" id="cd06552">
    <property type="entry name" value="ASCH_yqfb_like"/>
    <property type="match status" value="1"/>
</dbReference>
<dbReference type="EMBL" id="BPFB01000026">
    <property type="protein sequence ID" value="GIU47986.1"/>
    <property type="molecule type" value="Genomic_DNA"/>
</dbReference>
<keyword evidence="1" id="KW-0378">Hydrolase</keyword>
<reference evidence="3 4" key="1">
    <citation type="submission" date="2021-05" db="EMBL/GenBank/DDBJ databases">
        <title>Molecular characterization for Shewanella algae harboring chromosomal blaOXA-55-like strains isolated from clinical and environment sample.</title>
        <authorList>
            <person name="Ohama Y."/>
            <person name="Aoki K."/>
            <person name="Harada S."/>
            <person name="Moriya K."/>
            <person name="Ishii Y."/>
            <person name="Tateda K."/>
        </authorList>
    </citation>
    <scope>NUCLEOTIDE SEQUENCE [LARGE SCALE GENOMIC DNA]</scope>
    <source>
        <strain evidence="3 4">LMG 23746</strain>
    </source>
</reference>
<dbReference type="SMART" id="SM01022">
    <property type="entry name" value="ASCH"/>
    <property type="match status" value="1"/>
</dbReference>
<evidence type="ECO:0000259" key="2">
    <source>
        <dbReference type="SMART" id="SM01022"/>
    </source>
</evidence>
<dbReference type="InterPro" id="IPR008314">
    <property type="entry name" value="AC4CH"/>
</dbReference>
<comment type="caution">
    <text evidence="3">The sequence shown here is derived from an EMBL/GenBank/DDBJ whole genome shotgun (WGS) entry which is preliminary data.</text>
</comment>
<dbReference type="InterPro" id="IPR007374">
    <property type="entry name" value="ASCH_domain"/>
</dbReference>
<feature type="domain" description="ASCH" evidence="2">
    <location>
        <begin position="9"/>
        <end position="99"/>
    </location>
</feature>
<dbReference type="Pfam" id="PF04266">
    <property type="entry name" value="ASCH"/>
    <property type="match status" value="1"/>
</dbReference>
<evidence type="ECO:0000313" key="3">
    <source>
        <dbReference type="EMBL" id="GIU47986.1"/>
    </source>
</evidence>
<sequence length="101" mass="11580">MTIIPAGEITFFERFEADILSGAKNITLRDESESHFQVGQVLHVATYEDNCWFCDIKVNRVATVAFDALNLEHVSQENMTLDELKQVIRAIYGNIEQLYLK</sequence>
<dbReference type="NCBIfam" id="NF003443">
    <property type="entry name" value="PRK04980.1"/>
    <property type="match status" value="1"/>
</dbReference>
<evidence type="ECO:0000313" key="4">
    <source>
        <dbReference type="Proteomes" id="UP000761574"/>
    </source>
</evidence>
<proteinExistence type="predicted"/>
<dbReference type="InterPro" id="IPR015947">
    <property type="entry name" value="PUA-like_sf"/>
</dbReference>
<name>A0ABQ4PJW4_9GAMM</name>
<protein>
    <submittedName>
        <fullName evidence="3">UPF0267 protein YqfB</fullName>
    </submittedName>
</protein>
<evidence type="ECO:0000256" key="1">
    <source>
        <dbReference type="ARBA" id="ARBA00022801"/>
    </source>
</evidence>
<dbReference type="Proteomes" id="UP000761574">
    <property type="component" value="Unassembled WGS sequence"/>
</dbReference>
<dbReference type="PANTHER" id="PTHR38088">
    <property type="entry name" value="UCP029143 FAMILY PROTEIN"/>
    <property type="match status" value="1"/>
</dbReference>
<dbReference type="PANTHER" id="PTHR38088:SF2">
    <property type="entry name" value="UCP029143 FAMILY PROTEIN"/>
    <property type="match status" value="1"/>
</dbReference>
<gene>
    <name evidence="3" type="primary">yqfB</name>
    <name evidence="3" type="ORF">TUM4630_23280</name>
</gene>
<dbReference type="PIRSF" id="PIRSF029143">
    <property type="entry name" value="UCP029143"/>
    <property type="match status" value="1"/>
</dbReference>
<keyword evidence="4" id="KW-1185">Reference proteome</keyword>